<dbReference type="EC" id="2.3.1.286" evidence="1"/>
<dbReference type="PANTHER" id="PTHR11085">
    <property type="entry name" value="NAD-DEPENDENT PROTEIN DEACYLASE SIRTUIN-5, MITOCHONDRIAL-RELATED"/>
    <property type="match status" value="1"/>
</dbReference>
<dbReference type="RefSeq" id="WP_044315783.1">
    <property type="nucleotide sequence ID" value="NZ_JBITTV010000005.1"/>
</dbReference>
<feature type="binding site" evidence="4">
    <location>
        <position position="155"/>
    </location>
    <ligand>
        <name>Zn(2+)</name>
        <dbReference type="ChEBI" id="CHEBI:29105"/>
    </ligand>
</feature>
<organism evidence="6 7">
    <name type="scientific">Stutzerimonas stutzeri</name>
    <name type="common">Pseudomonas stutzeri</name>
    <dbReference type="NCBI Taxonomy" id="316"/>
    <lineage>
        <taxon>Bacteria</taxon>
        <taxon>Pseudomonadati</taxon>
        <taxon>Pseudomonadota</taxon>
        <taxon>Gammaproteobacteria</taxon>
        <taxon>Pseudomonadales</taxon>
        <taxon>Pseudomonadaceae</taxon>
        <taxon>Stutzerimonas</taxon>
    </lineage>
</organism>
<dbReference type="PANTHER" id="PTHR11085:SF4">
    <property type="entry name" value="NAD-DEPENDENT PROTEIN DEACYLASE"/>
    <property type="match status" value="1"/>
</dbReference>
<reference evidence="6 7" key="1">
    <citation type="submission" date="2014-11" db="EMBL/GenBank/DDBJ databases">
        <title>Genomics and ecophysiology of heterotrophic nitrogen fixing bacteria isolated from estuarine surface water.</title>
        <authorList>
            <person name="Bentzon-Tilia M."/>
            <person name="Severin I."/>
            <person name="Hansen L.H."/>
            <person name="Riemann L."/>
        </authorList>
    </citation>
    <scope>NUCLEOTIDE SEQUENCE [LARGE SCALE GENOMIC DNA]</scope>
    <source>
        <strain evidence="6 7">BAL361</strain>
    </source>
</reference>
<evidence type="ECO:0000256" key="1">
    <source>
        <dbReference type="ARBA" id="ARBA00012928"/>
    </source>
</evidence>
<dbReference type="NCBIfam" id="NF001753">
    <property type="entry name" value="PRK00481.1-3"/>
    <property type="match status" value="1"/>
</dbReference>
<feature type="binding site" evidence="4">
    <location>
        <position position="132"/>
    </location>
    <ligand>
        <name>Zn(2+)</name>
        <dbReference type="ChEBI" id="CHEBI:29105"/>
    </ligand>
</feature>
<accession>A0A0D7E0T5</accession>
<dbReference type="Gene3D" id="3.30.1600.10">
    <property type="entry name" value="SIR2/SIRT2 'Small Domain"/>
    <property type="match status" value="1"/>
</dbReference>
<dbReference type="InterPro" id="IPR050134">
    <property type="entry name" value="NAD-dep_sirtuin_deacylases"/>
</dbReference>
<feature type="domain" description="Deacetylase sirtuin-type" evidence="5">
    <location>
        <begin position="1"/>
        <end position="254"/>
    </location>
</feature>
<keyword evidence="2" id="KW-0808">Transferase</keyword>
<dbReference type="Gene3D" id="3.40.50.1220">
    <property type="entry name" value="TPP-binding domain"/>
    <property type="match status" value="1"/>
</dbReference>
<dbReference type="InterPro" id="IPR026590">
    <property type="entry name" value="Ssirtuin_cat_dom"/>
</dbReference>
<feature type="binding site" evidence="4">
    <location>
        <position position="158"/>
    </location>
    <ligand>
        <name>Zn(2+)</name>
        <dbReference type="ChEBI" id="CHEBI:29105"/>
    </ligand>
</feature>
<dbReference type="PROSITE" id="PS50305">
    <property type="entry name" value="SIRTUIN"/>
    <property type="match status" value="1"/>
</dbReference>
<dbReference type="CDD" id="cd01407">
    <property type="entry name" value="SIR2-fam"/>
    <property type="match status" value="1"/>
</dbReference>
<dbReference type="InterPro" id="IPR029035">
    <property type="entry name" value="DHS-like_NAD/FAD-binding_dom"/>
</dbReference>
<dbReference type="GO" id="GO:0017136">
    <property type="term" value="F:histone deacetylase activity, NAD-dependent"/>
    <property type="evidence" value="ECO:0007669"/>
    <property type="project" value="TreeGrafter"/>
</dbReference>
<proteinExistence type="predicted"/>
<dbReference type="PATRIC" id="fig|316.110.peg.1504"/>
<name>A0A0D7E0T5_STUST</name>
<evidence type="ECO:0000256" key="2">
    <source>
        <dbReference type="ARBA" id="ARBA00022679"/>
    </source>
</evidence>
<dbReference type="AlphaFoldDB" id="A0A0D7E0T5"/>
<dbReference type="SUPFAM" id="SSF52467">
    <property type="entry name" value="DHS-like NAD/FAD-binding domain"/>
    <property type="match status" value="1"/>
</dbReference>
<evidence type="ECO:0000256" key="4">
    <source>
        <dbReference type="PROSITE-ProRule" id="PRU00236"/>
    </source>
</evidence>
<dbReference type="Proteomes" id="UP000032439">
    <property type="component" value="Unassembled WGS sequence"/>
</dbReference>
<dbReference type="GO" id="GO:0046872">
    <property type="term" value="F:metal ion binding"/>
    <property type="evidence" value="ECO:0007669"/>
    <property type="project" value="UniProtKB-KW"/>
</dbReference>
<comment type="caution">
    <text evidence="6">The sequence shown here is derived from an EMBL/GenBank/DDBJ whole genome shotgun (WGS) entry which is preliminary data.</text>
</comment>
<gene>
    <name evidence="6" type="ORF">LO50_17435</name>
</gene>
<dbReference type="Pfam" id="PF02146">
    <property type="entry name" value="SIR2"/>
    <property type="match status" value="1"/>
</dbReference>
<keyword evidence="4" id="KW-0862">Zinc</keyword>
<feature type="binding site" evidence="4">
    <location>
        <position position="135"/>
    </location>
    <ligand>
        <name>Zn(2+)</name>
        <dbReference type="ChEBI" id="CHEBI:29105"/>
    </ligand>
</feature>
<keyword evidence="4" id="KW-0479">Metal-binding</keyword>
<sequence>MDIDKAAQALSGAERILIITGAGLSADSGLPTYRGLGGLYNGETEDGLPIEVALSGPTLRRDPALCWKYLAEIGRACLQAEPNAGHFAIAELQRRKPGTWVLTQNIDGFHRRAGSPPDRLIEIHGQLAPLSCMGCGKVDGRPLRSLLDQPLPPRCLTCDGVLRPAVVLFEEMLPESALTALQQQVRLGFDAVLVVGTTASFGYILEPVWRVRQAGGSVVEVNLQATEISPLADVLLQGRAADVLSQLVRHISSD</sequence>
<dbReference type="GO" id="GO:0070403">
    <property type="term" value="F:NAD+ binding"/>
    <property type="evidence" value="ECO:0007669"/>
    <property type="project" value="InterPro"/>
</dbReference>
<protein>
    <recommendedName>
        <fullName evidence="1">protein acetyllysine N-acetyltransferase</fullName>
        <ecNumber evidence="1">2.3.1.286</ecNumber>
    </recommendedName>
</protein>
<feature type="active site" description="Proton acceptor" evidence="4">
    <location>
        <position position="124"/>
    </location>
</feature>
<evidence type="ECO:0000313" key="7">
    <source>
        <dbReference type="Proteomes" id="UP000032439"/>
    </source>
</evidence>
<dbReference type="InterPro" id="IPR003000">
    <property type="entry name" value="Sirtuin"/>
</dbReference>
<keyword evidence="3" id="KW-0520">NAD</keyword>
<evidence type="ECO:0000313" key="6">
    <source>
        <dbReference type="EMBL" id="KIZ34413.1"/>
    </source>
</evidence>
<evidence type="ECO:0000259" key="5">
    <source>
        <dbReference type="PROSITE" id="PS50305"/>
    </source>
</evidence>
<dbReference type="EMBL" id="JXXD01000169">
    <property type="protein sequence ID" value="KIZ34413.1"/>
    <property type="molecule type" value="Genomic_DNA"/>
</dbReference>
<evidence type="ECO:0000256" key="3">
    <source>
        <dbReference type="ARBA" id="ARBA00023027"/>
    </source>
</evidence>
<dbReference type="InterPro" id="IPR026591">
    <property type="entry name" value="Sirtuin_cat_small_dom_sf"/>
</dbReference>